<sequence>SEEEEYDELIFPENREEGLSQDPTQDGSGGRARGGRSHRLLVAGAARGAPGDAAGPLHRG</sequence>
<organism evidence="2">
    <name type="scientific">Balaenoptera musculus</name>
    <name type="common">Blue whale</name>
    <dbReference type="NCBI Taxonomy" id="9771"/>
    <lineage>
        <taxon>Eukaryota</taxon>
        <taxon>Metazoa</taxon>
        <taxon>Chordata</taxon>
        <taxon>Craniata</taxon>
        <taxon>Vertebrata</taxon>
        <taxon>Euteleostomi</taxon>
        <taxon>Mammalia</taxon>
        <taxon>Eutheria</taxon>
        <taxon>Laurasiatheria</taxon>
        <taxon>Artiodactyla</taxon>
        <taxon>Whippomorpha</taxon>
        <taxon>Cetacea</taxon>
        <taxon>Mysticeti</taxon>
        <taxon>Balaenopteridae</taxon>
        <taxon>Balaenoptera</taxon>
    </lineage>
</organism>
<reference evidence="2" key="1">
    <citation type="submission" date="2023-09" db="UniProtKB">
        <authorList>
            <consortium name="Ensembl"/>
        </authorList>
    </citation>
    <scope>IDENTIFICATION</scope>
</reference>
<evidence type="ECO:0000256" key="1">
    <source>
        <dbReference type="SAM" id="MobiDB-lite"/>
    </source>
</evidence>
<proteinExistence type="predicted"/>
<feature type="compositionally biased region" description="Acidic residues" evidence="1">
    <location>
        <begin position="1"/>
        <end position="10"/>
    </location>
</feature>
<dbReference type="AlphaFoldDB" id="A0A8C0I2D7"/>
<dbReference type="GeneTree" id="ENSGT01010000229459"/>
<feature type="compositionally biased region" description="Low complexity" evidence="1">
    <location>
        <begin position="43"/>
        <end position="60"/>
    </location>
</feature>
<feature type="region of interest" description="Disordered" evidence="1">
    <location>
        <begin position="1"/>
        <end position="60"/>
    </location>
</feature>
<dbReference type="Ensembl" id="ENSBMST00010022137.1">
    <property type="protein sequence ID" value="ENSBMSP00010020046.1"/>
    <property type="gene ID" value="ENSBMSG00010014602.1"/>
</dbReference>
<protein>
    <submittedName>
        <fullName evidence="2">Uncharacterized protein</fullName>
    </submittedName>
</protein>
<evidence type="ECO:0000313" key="2">
    <source>
        <dbReference type="Ensembl" id="ENSBMSP00010020046.1"/>
    </source>
</evidence>
<accession>A0A8C0I2D7</accession>
<name>A0A8C0I2D7_BALMU</name>